<dbReference type="SUPFAM" id="SSF56672">
    <property type="entry name" value="DNA/RNA polymerases"/>
    <property type="match status" value="1"/>
</dbReference>
<comment type="caution">
    <text evidence="2">The sequence shown here is derived from an EMBL/GenBank/DDBJ whole genome shotgun (WGS) entry which is preliminary data.</text>
</comment>
<dbReference type="EMBL" id="JAHIBW010000008">
    <property type="protein sequence ID" value="KAG7308559.1"/>
    <property type="molecule type" value="Genomic_DNA"/>
</dbReference>
<dbReference type="InterPro" id="IPR043502">
    <property type="entry name" value="DNA/RNA_pol_sf"/>
</dbReference>
<dbReference type="InterPro" id="IPR036691">
    <property type="entry name" value="Endo/exonu/phosph_ase_sf"/>
</dbReference>
<dbReference type="Gene3D" id="3.60.10.10">
    <property type="entry name" value="Endonuclease/exonuclease/phosphatase"/>
    <property type="match status" value="1"/>
</dbReference>
<dbReference type="InterPro" id="IPR005135">
    <property type="entry name" value="Endo/exonuclease/phosphatase"/>
</dbReference>
<dbReference type="PANTHER" id="PTHR36688">
    <property type="entry name" value="ENDO/EXONUCLEASE/PHOSPHATASE DOMAIN-CONTAINING PROTEIN"/>
    <property type="match status" value="1"/>
</dbReference>
<proteinExistence type="predicted"/>
<dbReference type="Pfam" id="PF00078">
    <property type="entry name" value="RVT_1"/>
    <property type="match status" value="1"/>
</dbReference>
<dbReference type="InterPro" id="IPR052560">
    <property type="entry name" value="RdDP_mobile_element"/>
</dbReference>
<feature type="domain" description="Reverse transcriptase" evidence="1">
    <location>
        <begin position="392"/>
        <end position="658"/>
    </location>
</feature>
<accession>A0ABQ7QU31</accession>
<gene>
    <name evidence="2" type="ORF">JYU34_005775</name>
</gene>
<sequence>MEAIGIEMTLSGKKLTILSIYQSPNLPLDPSDLSALLNIGRNVLIMGDFNAKHAHWKCPDTNSRGNILLDHMLENDYIIHYTPNPTLVHYNSNYQPTTPDLVLSQNVHDICDIRTLPALSSNHLPVAFSVVGNFTRKSLEYFRYCDADWTGFRSHVNDNITLSSNFFSSISEIDNALNSFMELLLEARSKFVPTGKLNNHNKTLPREIKQTIKIKNRVRRLMLKEDNQDVRSSLRTTFNSLNHNIRRGIRELQDKIWNKKLSKVDNPSSDLWRLAKSIRSKPIIIPPLAKPDGTKTKSTKDQCEILADAFHENMSLTLNWQSDNENTVAASLETINCFQPYRIYKPTRPREIWSIIRKLKLRKAPGYDGIHNALLKNLPQKAVILLTKILNACLRISYFPQAWKLAKVIAILKSGKDACLGTSYRPISLLSSLSKLFESVIYKRLIATTHHLLRNEQFGFRKSHSTTQQLARVAEHVAHHLNLGQSTGMFLLDIEKAFDTVWHDGLLHKLVINQVPLGLVKLVQSYLDNRQFFVQVDDYTSSIRIPPAGVPQGSILGPYLFLLFLNDIPIQTRTKLACFADDTACFTSSRDPDLVIDRLQLSINLLLKYFTSWKLKLNESKTEAVLFTRKRKIPNKRLQINGISIPWKPSVKYLGVHLDKKLNWTYHVTQIRSKGIKALNALNPIFNRRCNLSPQTKLRFYTGLIRPCITYAAPVWSSTCKTNYSKLQVIQNKSLKIVFNTPFRTNLTNLHDKINFPRLYDFILRATRKLYLEKNPNNPNTLVSTIGQSRLENLSYIDKYRRYRLPHHLVLGE</sequence>
<name>A0ABQ7QU31_PLUXY</name>
<evidence type="ECO:0000313" key="3">
    <source>
        <dbReference type="Proteomes" id="UP000823941"/>
    </source>
</evidence>
<dbReference type="Pfam" id="PF14529">
    <property type="entry name" value="Exo_endo_phos_2"/>
    <property type="match status" value="1"/>
</dbReference>
<keyword evidence="3" id="KW-1185">Reference proteome</keyword>
<organism evidence="2 3">
    <name type="scientific">Plutella xylostella</name>
    <name type="common">Diamondback moth</name>
    <name type="synonym">Plutella maculipennis</name>
    <dbReference type="NCBI Taxonomy" id="51655"/>
    <lineage>
        <taxon>Eukaryota</taxon>
        <taxon>Metazoa</taxon>
        <taxon>Ecdysozoa</taxon>
        <taxon>Arthropoda</taxon>
        <taxon>Hexapoda</taxon>
        <taxon>Insecta</taxon>
        <taxon>Pterygota</taxon>
        <taxon>Neoptera</taxon>
        <taxon>Endopterygota</taxon>
        <taxon>Lepidoptera</taxon>
        <taxon>Glossata</taxon>
        <taxon>Ditrysia</taxon>
        <taxon>Yponomeutoidea</taxon>
        <taxon>Plutellidae</taxon>
        <taxon>Plutella</taxon>
    </lineage>
</organism>
<dbReference type="CDD" id="cd01650">
    <property type="entry name" value="RT_nLTR_like"/>
    <property type="match status" value="1"/>
</dbReference>
<dbReference type="Proteomes" id="UP000823941">
    <property type="component" value="Chromosome 8"/>
</dbReference>
<reference evidence="2 3" key="1">
    <citation type="submission" date="2021-06" db="EMBL/GenBank/DDBJ databases">
        <title>A haploid diamondback moth (Plutella xylostella L.) genome assembly resolves 31 chromosomes and identifies a diamide resistance mutation.</title>
        <authorList>
            <person name="Ward C.M."/>
            <person name="Perry K.D."/>
            <person name="Baker G."/>
            <person name="Powis K."/>
            <person name="Heckel D.G."/>
            <person name="Baxter S.W."/>
        </authorList>
    </citation>
    <scope>NUCLEOTIDE SEQUENCE [LARGE SCALE GENOMIC DNA]</scope>
    <source>
        <strain evidence="2 3">LV</strain>
        <tissue evidence="2">Single pupa</tissue>
    </source>
</reference>
<evidence type="ECO:0000259" key="1">
    <source>
        <dbReference type="PROSITE" id="PS50878"/>
    </source>
</evidence>
<protein>
    <recommendedName>
        <fullName evidence="1">Reverse transcriptase domain-containing protein</fullName>
    </recommendedName>
</protein>
<dbReference type="PANTHER" id="PTHR36688:SF2">
    <property type="entry name" value="ENDONUCLEASE_EXONUCLEASE_PHOSPHATASE DOMAIN-CONTAINING PROTEIN"/>
    <property type="match status" value="1"/>
</dbReference>
<dbReference type="SUPFAM" id="SSF56219">
    <property type="entry name" value="DNase I-like"/>
    <property type="match status" value="1"/>
</dbReference>
<dbReference type="InterPro" id="IPR000477">
    <property type="entry name" value="RT_dom"/>
</dbReference>
<dbReference type="PROSITE" id="PS50878">
    <property type="entry name" value="RT_POL"/>
    <property type="match status" value="1"/>
</dbReference>
<evidence type="ECO:0000313" key="2">
    <source>
        <dbReference type="EMBL" id="KAG7308559.1"/>
    </source>
</evidence>